<feature type="domain" description="N-acetyltransferase" evidence="1">
    <location>
        <begin position="12"/>
        <end position="168"/>
    </location>
</feature>
<dbReference type="AlphaFoldDB" id="A0A1P9WTW1"/>
<evidence type="ECO:0000259" key="1">
    <source>
        <dbReference type="PROSITE" id="PS51186"/>
    </source>
</evidence>
<dbReference type="InterPro" id="IPR051531">
    <property type="entry name" value="N-acetyltransferase"/>
</dbReference>
<dbReference type="InterPro" id="IPR016181">
    <property type="entry name" value="Acyl_CoA_acyltransferase"/>
</dbReference>
<keyword evidence="3" id="KW-1185">Reference proteome</keyword>
<dbReference type="Gene3D" id="3.40.630.30">
    <property type="match status" value="1"/>
</dbReference>
<dbReference type="PANTHER" id="PTHR43792">
    <property type="entry name" value="GNAT FAMILY, PUTATIVE (AFU_ORTHOLOGUE AFUA_3G00765)-RELATED-RELATED"/>
    <property type="match status" value="1"/>
</dbReference>
<evidence type="ECO:0000313" key="3">
    <source>
        <dbReference type="Proteomes" id="UP000187941"/>
    </source>
</evidence>
<dbReference type="OrthoDB" id="9798081at2"/>
<gene>
    <name evidence="2" type="ORF">AWR27_05485</name>
</gene>
<dbReference type="STRING" id="1178516.AWR27_05485"/>
<dbReference type="PANTHER" id="PTHR43792:SF1">
    <property type="entry name" value="N-ACETYLTRANSFERASE DOMAIN-CONTAINING PROTEIN"/>
    <property type="match status" value="1"/>
</dbReference>
<sequence>MSQTCILQTDRLTIRQLTTDDTAFIIELVNSPGWLQFIGDRHIHTPEQARYYLENGPIVSYAQRGYGLYGVGIKPGSTLIGMCGLIKRDTLPQPDIGFAFLPDYIGKGFAFEAARAVRTYAHEQLGLSVLYAIVLPQNKSSIRLLERIGLAYIEPFQQGDTELLLYGSEQKN</sequence>
<reference evidence="2 3" key="1">
    <citation type="submission" date="2016-01" db="EMBL/GenBank/DDBJ databases">
        <authorList>
            <person name="Oliw E.H."/>
        </authorList>
    </citation>
    <scope>NUCLEOTIDE SEQUENCE [LARGE SCALE GENOMIC DNA]</scope>
    <source>
        <strain evidence="2 3">DY10</strain>
    </source>
</reference>
<dbReference type="Proteomes" id="UP000187941">
    <property type="component" value="Chromosome"/>
</dbReference>
<name>A0A1P9WTW1_9BACT</name>
<dbReference type="KEGG" id="smon:AWR27_05485"/>
<dbReference type="RefSeq" id="WP_077130264.1">
    <property type="nucleotide sequence ID" value="NZ_CP014263.1"/>
</dbReference>
<organism evidence="2 3">
    <name type="scientific">Spirosoma montaniterrae</name>
    <dbReference type="NCBI Taxonomy" id="1178516"/>
    <lineage>
        <taxon>Bacteria</taxon>
        <taxon>Pseudomonadati</taxon>
        <taxon>Bacteroidota</taxon>
        <taxon>Cytophagia</taxon>
        <taxon>Cytophagales</taxon>
        <taxon>Cytophagaceae</taxon>
        <taxon>Spirosoma</taxon>
    </lineage>
</organism>
<evidence type="ECO:0000313" key="2">
    <source>
        <dbReference type="EMBL" id="AQG78821.1"/>
    </source>
</evidence>
<dbReference type="PROSITE" id="PS51186">
    <property type="entry name" value="GNAT"/>
    <property type="match status" value="1"/>
</dbReference>
<dbReference type="InterPro" id="IPR000182">
    <property type="entry name" value="GNAT_dom"/>
</dbReference>
<proteinExistence type="predicted"/>
<protein>
    <recommendedName>
        <fullName evidence="1">N-acetyltransferase domain-containing protein</fullName>
    </recommendedName>
</protein>
<dbReference type="SUPFAM" id="SSF55729">
    <property type="entry name" value="Acyl-CoA N-acyltransferases (Nat)"/>
    <property type="match status" value="1"/>
</dbReference>
<accession>A0A1P9WTW1</accession>
<dbReference type="GO" id="GO:0016747">
    <property type="term" value="F:acyltransferase activity, transferring groups other than amino-acyl groups"/>
    <property type="evidence" value="ECO:0007669"/>
    <property type="project" value="InterPro"/>
</dbReference>
<dbReference type="EMBL" id="CP014263">
    <property type="protein sequence ID" value="AQG78821.1"/>
    <property type="molecule type" value="Genomic_DNA"/>
</dbReference>
<dbReference type="Pfam" id="PF13302">
    <property type="entry name" value="Acetyltransf_3"/>
    <property type="match status" value="1"/>
</dbReference>